<evidence type="ECO:0000256" key="4">
    <source>
        <dbReference type="ARBA" id="ARBA00022840"/>
    </source>
</evidence>
<sequence length="1102" mass="124399">MPTVPPLKILKASAGSGKTFSLTAHYLTLLFSGESKYREILAITFTNKATAEMKGRILEVLEALAIGDGKQTDKATGYREILLEAYPQWDAATLQQRAAAVYRKILHDYSRFAVSTIDGFTQKVIRGFTFELGIDAGYKLEMNIRKVKADLVLRLNRLLDERPDLLQWIMDYAQVRIDRDENWNYRWALSDLASEIFKEDFQDFDKAVADIPEQELFASLDSYCKAAIKQFEDAFEQLLKMAADTFAASGVDVMDMAGKSRNHLGKLGSLSAQNPHDTVKKLEKYIHNPDEWQKGGLTGQMASLYDELNPVLEKLYNLYTEQSPDYYLAKAIDENLYYLRLLKEMSTLLAEWRRDNGAQLISDAQILLNNIGVNESGDPTFIWEKTGNRFRHFLFDEFQDTSRKQWDNLRPLLINAMGNASGRHAEHLIVGDVKQSIYRWRNGDWRILLDRAEQQIGTAFNVTDTAALIRNETLEVNYRSHANIVAFNNRIFERAPQWLQQRLNDRILTELGEEQYARWWKPSGNHDTIIRAYRDSHQQLPSSAKKPGGTVQVEFIDVTSNNHRASAVKEEALTRLAGTLIGWLSAGTYRPGQIGILVRTNNEAREVIQYLLDKQREASLTFDVISGDALALANHPAIRLLVDTLRALVGKLPDVALYTANCVHLYSQLLRPGEAVLPDDWARISTCKPTELAGLLPEPLCSNWEAWSQLPLAELIESLIVAYGLQKNEESLPYLFAFRDLIAAFTATGERGIPAFLTYWEEDGIDRALPAAGGADAVEVLTIHKSKGLAFDVVMIPFCSWPIDGRTNGNFWVGTEDTPYALLHKTPVKYKSDLGKSRLYQAYFEEMLFNYMDALNTLYVATTRTRKHLYVTAPGKKGDSEINTLLAGDLLLEVLPGIADELEVAFRSGIQVGDVPAPDTRVTEAPAPDGWSFAYYPASARLKEELARPEIQAELDIVRLDAAKRQGQLLHELMAGLVSAADLDAHLDALQTEGMLMEEDRADVRTLALSTLSHPQLAQWFSGDYEHWNERSIILPNGRTMRPDKVLVSPDETIVVDFKFTQHEDDAHRRQVSDYMLTLREMGMPDVKGYVYYGMLGTLVEV</sequence>
<protein>
    <recommendedName>
        <fullName evidence="7">DNA 3'-5' helicase</fullName>
        <ecNumber evidence="7">5.6.2.4</ecNumber>
    </recommendedName>
</protein>
<evidence type="ECO:0000313" key="13">
    <source>
        <dbReference type="Proteomes" id="UP000199577"/>
    </source>
</evidence>
<dbReference type="Gene3D" id="3.40.50.300">
    <property type="entry name" value="P-loop containing nucleotide triphosphate hydrolases"/>
    <property type="match status" value="3"/>
</dbReference>
<evidence type="ECO:0000313" key="12">
    <source>
        <dbReference type="EMBL" id="SFB77878.1"/>
    </source>
</evidence>
<proteinExistence type="predicted"/>
<comment type="catalytic activity">
    <reaction evidence="8">
        <text>ATP + H2O = ADP + phosphate + H(+)</text>
        <dbReference type="Rhea" id="RHEA:13065"/>
        <dbReference type="ChEBI" id="CHEBI:15377"/>
        <dbReference type="ChEBI" id="CHEBI:15378"/>
        <dbReference type="ChEBI" id="CHEBI:30616"/>
        <dbReference type="ChEBI" id="CHEBI:43474"/>
        <dbReference type="ChEBI" id="CHEBI:456216"/>
        <dbReference type="EC" id="5.6.2.4"/>
    </reaction>
</comment>
<reference evidence="12 13" key="1">
    <citation type="submission" date="2016-10" db="EMBL/GenBank/DDBJ databases">
        <authorList>
            <person name="de Groot N.N."/>
        </authorList>
    </citation>
    <scope>NUCLEOTIDE SEQUENCE [LARGE SCALE GENOMIC DNA]</scope>
    <source>
        <strain evidence="12 13">DSM 22900</strain>
    </source>
</reference>
<evidence type="ECO:0000256" key="1">
    <source>
        <dbReference type="ARBA" id="ARBA00022741"/>
    </source>
</evidence>
<dbReference type="EMBL" id="FOLL01000001">
    <property type="protein sequence ID" value="SFB77878.1"/>
    <property type="molecule type" value="Genomic_DNA"/>
</dbReference>
<evidence type="ECO:0000256" key="9">
    <source>
        <dbReference type="PROSITE-ProRule" id="PRU00560"/>
    </source>
</evidence>
<dbReference type="GO" id="GO:0005829">
    <property type="term" value="C:cytosol"/>
    <property type="evidence" value="ECO:0007669"/>
    <property type="project" value="TreeGrafter"/>
</dbReference>
<dbReference type="PROSITE" id="PS51198">
    <property type="entry name" value="UVRD_HELICASE_ATP_BIND"/>
    <property type="match status" value="1"/>
</dbReference>
<dbReference type="Pfam" id="PF00580">
    <property type="entry name" value="UvrD-helicase"/>
    <property type="match status" value="1"/>
</dbReference>
<evidence type="ECO:0000259" key="10">
    <source>
        <dbReference type="PROSITE" id="PS51198"/>
    </source>
</evidence>
<keyword evidence="4 9" id="KW-0067">ATP-binding</keyword>
<dbReference type="InterPro" id="IPR014017">
    <property type="entry name" value="DNA_helicase_UvrD-like_C"/>
</dbReference>
<keyword evidence="12" id="KW-0540">Nuclease</keyword>
<evidence type="ECO:0000256" key="5">
    <source>
        <dbReference type="ARBA" id="ARBA00023235"/>
    </source>
</evidence>
<dbReference type="STRING" id="623281.SAMN05421747_10152"/>
<dbReference type="GO" id="GO:0005524">
    <property type="term" value="F:ATP binding"/>
    <property type="evidence" value="ECO:0007669"/>
    <property type="project" value="UniProtKB-UniRule"/>
</dbReference>
<comment type="catalytic activity">
    <reaction evidence="6">
        <text>Couples ATP hydrolysis with the unwinding of duplex DNA by translocating in the 3'-5' direction.</text>
        <dbReference type="EC" id="5.6.2.4"/>
    </reaction>
</comment>
<organism evidence="12 13">
    <name type="scientific">Parapedobacter composti</name>
    <dbReference type="NCBI Taxonomy" id="623281"/>
    <lineage>
        <taxon>Bacteria</taxon>
        <taxon>Pseudomonadati</taxon>
        <taxon>Bacteroidota</taxon>
        <taxon>Sphingobacteriia</taxon>
        <taxon>Sphingobacteriales</taxon>
        <taxon>Sphingobacteriaceae</taxon>
        <taxon>Parapedobacter</taxon>
    </lineage>
</organism>
<dbReference type="GO" id="GO:0000725">
    <property type="term" value="P:recombinational repair"/>
    <property type="evidence" value="ECO:0007669"/>
    <property type="project" value="TreeGrafter"/>
</dbReference>
<dbReference type="SUPFAM" id="SSF52540">
    <property type="entry name" value="P-loop containing nucleoside triphosphate hydrolases"/>
    <property type="match status" value="1"/>
</dbReference>
<dbReference type="RefSeq" id="WP_170845578.1">
    <property type="nucleotide sequence ID" value="NZ_FOLL01000001.1"/>
</dbReference>
<dbReference type="InterPro" id="IPR000212">
    <property type="entry name" value="DNA_helicase_UvrD/REP"/>
</dbReference>
<evidence type="ECO:0000256" key="3">
    <source>
        <dbReference type="ARBA" id="ARBA00022806"/>
    </source>
</evidence>
<dbReference type="PROSITE" id="PS51217">
    <property type="entry name" value="UVRD_HELICASE_CTER"/>
    <property type="match status" value="1"/>
</dbReference>
<feature type="domain" description="UvrD-like helicase C-terminal" evidence="11">
    <location>
        <begin position="527"/>
        <end position="788"/>
    </location>
</feature>
<feature type="domain" description="UvrD-like helicase ATP-binding" evidence="10">
    <location>
        <begin position="1"/>
        <end position="481"/>
    </location>
</feature>
<dbReference type="InterPro" id="IPR014016">
    <property type="entry name" value="UvrD-like_ATP-bd"/>
</dbReference>
<dbReference type="GO" id="GO:0003677">
    <property type="term" value="F:DNA binding"/>
    <property type="evidence" value="ECO:0007669"/>
    <property type="project" value="InterPro"/>
</dbReference>
<gene>
    <name evidence="12" type="ORF">SAMN05421747_10152</name>
</gene>
<keyword evidence="2 9" id="KW-0378">Hydrolase</keyword>
<evidence type="ECO:0000256" key="2">
    <source>
        <dbReference type="ARBA" id="ARBA00022801"/>
    </source>
</evidence>
<keyword evidence="13" id="KW-1185">Reference proteome</keyword>
<dbReference type="Proteomes" id="UP000199577">
    <property type="component" value="Unassembled WGS sequence"/>
</dbReference>
<dbReference type="PANTHER" id="PTHR11070">
    <property type="entry name" value="UVRD / RECB / PCRA DNA HELICASE FAMILY MEMBER"/>
    <property type="match status" value="1"/>
</dbReference>
<accession>A0A1I1DXZ9</accession>
<feature type="binding site" evidence="9">
    <location>
        <begin position="12"/>
        <end position="19"/>
    </location>
    <ligand>
        <name>ATP</name>
        <dbReference type="ChEBI" id="CHEBI:30616"/>
    </ligand>
</feature>
<keyword evidence="1 9" id="KW-0547">Nucleotide-binding</keyword>
<dbReference type="GO" id="GO:0016887">
    <property type="term" value="F:ATP hydrolysis activity"/>
    <property type="evidence" value="ECO:0007669"/>
    <property type="project" value="RHEA"/>
</dbReference>
<name>A0A1I1DXZ9_9SPHI</name>
<evidence type="ECO:0000256" key="6">
    <source>
        <dbReference type="ARBA" id="ARBA00034617"/>
    </source>
</evidence>
<keyword evidence="5" id="KW-0413">Isomerase</keyword>
<keyword evidence="12" id="KW-0269">Exonuclease</keyword>
<dbReference type="GO" id="GO:0004527">
    <property type="term" value="F:exonuclease activity"/>
    <property type="evidence" value="ECO:0007669"/>
    <property type="project" value="UniProtKB-KW"/>
</dbReference>
<evidence type="ECO:0000256" key="8">
    <source>
        <dbReference type="ARBA" id="ARBA00048988"/>
    </source>
</evidence>
<evidence type="ECO:0000259" key="11">
    <source>
        <dbReference type="PROSITE" id="PS51217"/>
    </source>
</evidence>
<dbReference type="Gene3D" id="1.10.3170.10">
    <property type="entry name" value="Recbcd, chain B, domain 2"/>
    <property type="match status" value="1"/>
</dbReference>
<dbReference type="InterPro" id="IPR027417">
    <property type="entry name" value="P-loop_NTPase"/>
</dbReference>
<dbReference type="EC" id="5.6.2.4" evidence="7"/>
<dbReference type="GO" id="GO:0043138">
    <property type="term" value="F:3'-5' DNA helicase activity"/>
    <property type="evidence" value="ECO:0007669"/>
    <property type="project" value="UniProtKB-EC"/>
</dbReference>
<keyword evidence="3 9" id="KW-0347">Helicase</keyword>
<dbReference type="AlphaFoldDB" id="A0A1I1DXZ9"/>
<evidence type="ECO:0000256" key="7">
    <source>
        <dbReference type="ARBA" id="ARBA00034808"/>
    </source>
</evidence>
<dbReference type="PANTHER" id="PTHR11070:SF67">
    <property type="entry name" value="DNA 3'-5' HELICASE"/>
    <property type="match status" value="1"/>
</dbReference>
<dbReference type="Pfam" id="PF13361">
    <property type="entry name" value="UvrD_C"/>
    <property type="match status" value="1"/>
</dbReference>